<evidence type="ECO:0000313" key="1">
    <source>
        <dbReference type="EMBL" id="VAX36068.1"/>
    </source>
</evidence>
<organism evidence="1">
    <name type="scientific">hydrothermal vent metagenome</name>
    <dbReference type="NCBI Taxonomy" id="652676"/>
    <lineage>
        <taxon>unclassified sequences</taxon>
        <taxon>metagenomes</taxon>
        <taxon>ecological metagenomes</taxon>
    </lineage>
</organism>
<accession>A0A3B1DJ89</accession>
<protein>
    <submittedName>
        <fullName evidence="1">Uncharacterized protein</fullName>
    </submittedName>
</protein>
<name>A0A3B1DJ89_9ZZZZ</name>
<gene>
    <name evidence="1" type="ORF">MNBD_PLANCTO02-1662</name>
</gene>
<reference evidence="1" key="1">
    <citation type="submission" date="2018-06" db="EMBL/GenBank/DDBJ databases">
        <authorList>
            <person name="Zhirakovskaya E."/>
        </authorList>
    </citation>
    <scope>NUCLEOTIDE SEQUENCE</scope>
</reference>
<dbReference type="EMBL" id="UOGL01000030">
    <property type="protein sequence ID" value="VAX36068.1"/>
    <property type="molecule type" value="Genomic_DNA"/>
</dbReference>
<dbReference type="AlphaFoldDB" id="A0A3B1DJ89"/>
<sequence length="99" mass="11264">MIHSVFFYRYFLLAQALLVVVLLSLVQIAQARDESMKIRPVYPTYLSVQNLTEQYSVREKRRIPFLVIPTAQRNIPIALRRAKADLVSAAPAEIGDCST</sequence>
<proteinExistence type="predicted"/>